<protein>
    <submittedName>
        <fullName evidence="2">Flp family type IVb pilin</fullName>
    </submittedName>
</protein>
<dbReference type="Proteomes" id="UP001385499">
    <property type="component" value="Unassembled WGS sequence"/>
</dbReference>
<evidence type="ECO:0000256" key="1">
    <source>
        <dbReference type="SAM" id="Phobius"/>
    </source>
</evidence>
<dbReference type="EMBL" id="JBAKIA010000013">
    <property type="protein sequence ID" value="MEJ8475748.1"/>
    <property type="molecule type" value="Genomic_DNA"/>
</dbReference>
<evidence type="ECO:0000313" key="3">
    <source>
        <dbReference type="Proteomes" id="UP001385499"/>
    </source>
</evidence>
<organism evidence="2 3">
    <name type="scientific">Roseibium algae</name>
    <dbReference type="NCBI Taxonomy" id="3123038"/>
    <lineage>
        <taxon>Bacteria</taxon>
        <taxon>Pseudomonadati</taxon>
        <taxon>Pseudomonadota</taxon>
        <taxon>Alphaproteobacteria</taxon>
        <taxon>Hyphomicrobiales</taxon>
        <taxon>Stappiaceae</taxon>
        <taxon>Roseibium</taxon>
    </lineage>
</organism>
<reference evidence="2 3" key="1">
    <citation type="submission" date="2024-02" db="EMBL/GenBank/DDBJ databases">
        <title>Roseibium algae sp. nov., isolated from marine alga (Grateloupia sp.), showing potential in myo-inositol conversion.</title>
        <authorList>
            <person name="Wang Y."/>
        </authorList>
    </citation>
    <scope>NUCLEOTIDE SEQUENCE [LARGE SCALE GENOMIC DNA]</scope>
    <source>
        <strain evidence="2 3">H3510</strain>
    </source>
</reference>
<keyword evidence="1" id="KW-0472">Membrane</keyword>
<accession>A0ABU8TNJ2</accession>
<keyword evidence="1" id="KW-1133">Transmembrane helix</keyword>
<evidence type="ECO:0000313" key="2">
    <source>
        <dbReference type="EMBL" id="MEJ8475748.1"/>
    </source>
</evidence>
<proteinExistence type="predicted"/>
<keyword evidence="1" id="KW-0812">Transmembrane</keyword>
<name>A0ABU8TNJ2_9HYPH</name>
<dbReference type="Pfam" id="PF04964">
    <property type="entry name" value="Flp_Fap"/>
    <property type="match status" value="1"/>
</dbReference>
<dbReference type="RefSeq" id="WP_340275983.1">
    <property type="nucleotide sequence ID" value="NZ_JBAKIA010000013.1"/>
</dbReference>
<gene>
    <name evidence="2" type="ORF">V6575_16770</name>
</gene>
<sequence>MQNLLSQVRSIAFDARGVVQRFAADESGSTAVEYGLMIGMITLAIMGTILAIGETIRDDVFGVLSGALSGDGSADS</sequence>
<feature type="transmembrane region" description="Helical" evidence="1">
    <location>
        <begin position="34"/>
        <end position="52"/>
    </location>
</feature>
<keyword evidence="3" id="KW-1185">Reference proteome</keyword>
<comment type="caution">
    <text evidence="2">The sequence shown here is derived from an EMBL/GenBank/DDBJ whole genome shotgun (WGS) entry which is preliminary data.</text>
</comment>
<dbReference type="InterPro" id="IPR007047">
    <property type="entry name" value="Flp_Fap"/>
</dbReference>